<dbReference type="PROSITE" id="PS51677">
    <property type="entry name" value="NODB"/>
    <property type="match status" value="1"/>
</dbReference>
<feature type="signal peptide" evidence="5">
    <location>
        <begin position="1"/>
        <end position="23"/>
    </location>
</feature>
<dbReference type="EMBL" id="CP030941">
    <property type="protein sequence ID" value="UUP16541.1"/>
    <property type="molecule type" value="Genomic_DNA"/>
</dbReference>
<dbReference type="PANTHER" id="PTHR10587">
    <property type="entry name" value="GLYCOSYL TRANSFERASE-RELATED"/>
    <property type="match status" value="1"/>
</dbReference>
<evidence type="ECO:0000313" key="8">
    <source>
        <dbReference type="Proteomes" id="UP001342418"/>
    </source>
</evidence>
<proteinExistence type="inferred from homology"/>
<keyword evidence="5" id="KW-0732">Signal</keyword>
<keyword evidence="8" id="KW-1185">Reference proteome</keyword>
<dbReference type="Proteomes" id="UP001342418">
    <property type="component" value="Chromosome"/>
</dbReference>
<organism evidence="7 8">
    <name type="scientific">Nitratireductor thuwali</name>
    <dbReference type="NCBI Taxonomy" id="2267699"/>
    <lineage>
        <taxon>Bacteria</taxon>
        <taxon>Pseudomonadati</taxon>
        <taxon>Pseudomonadota</taxon>
        <taxon>Alphaproteobacteria</taxon>
        <taxon>Hyphomicrobiales</taxon>
        <taxon>Phyllobacteriaceae</taxon>
        <taxon>Nitratireductor</taxon>
    </lineage>
</organism>
<evidence type="ECO:0000256" key="4">
    <source>
        <dbReference type="ARBA" id="ARBA00032976"/>
    </source>
</evidence>
<sequence>MRMTSCLRVVAIACALFSMPASAQDRTVFLTIDDGPLSGMSNILRALEAEKVPATLFLVGEHVQASKEHKDLLAKAKASPFVTIGNHSYSHAHNRYRSFYSNAAGVLEDLEEANKVLGLTVAPFHTRLPGRDVFRLPGVTREDRGIGHAEDELEKADYDKVAAAGFYLYGWDHEWSHDSRGKPIQSVEQLVSEIGTKFARRELVTTDKMLLLMHDEMFSDRYDGYAKFRALIAALKAKGYAFGHLKDYHR</sequence>
<feature type="chain" id="PRO_5047233621" description="Chitooligosaccharide deacetylase" evidence="5">
    <location>
        <begin position="24"/>
        <end position="250"/>
    </location>
</feature>
<comment type="function">
    <text evidence="1">Is involved in generating a small heat-stable compound (Nod), an acylated oligomer of N-acetylglucosamine, that stimulates mitosis in various plant protoplasts.</text>
</comment>
<comment type="similarity">
    <text evidence="2">Belongs to the polysaccharide deacetylase family.</text>
</comment>
<evidence type="ECO:0000256" key="3">
    <source>
        <dbReference type="ARBA" id="ARBA00020071"/>
    </source>
</evidence>
<protein>
    <recommendedName>
        <fullName evidence="3">Chitooligosaccharide deacetylase</fullName>
    </recommendedName>
    <alternativeName>
        <fullName evidence="4">Nodulation protein B</fullName>
    </alternativeName>
</protein>
<dbReference type="Pfam" id="PF01522">
    <property type="entry name" value="Polysacc_deac_1"/>
    <property type="match status" value="1"/>
</dbReference>
<evidence type="ECO:0000256" key="5">
    <source>
        <dbReference type="SAM" id="SignalP"/>
    </source>
</evidence>
<dbReference type="SUPFAM" id="SSF88713">
    <property type="entry name" value="Glycoside hydrolase/deacetylase"/>
    <property type="match status" value="1"/>
</dbReference>
<accession>A0ABY5MKX3</accession>
<evidence type="ECO:0000259" key="6">
    <source>
        <dbReference type="PROSITE" id="PS51677"/>
    </source>
</evidence>
<gene>
    <name evidence="7" type="primary">deaA</name>
    <name evidence="7" type="ORF">NTH_00988</name>
</gene>
<dbReference type="InterPro" id="IPR002509">
    <property type="entry name" value="NODB_dom"/>
</dbReference>
<dbReference type="InterPro" id="IPR050248">
    <property type="entry name" value="Polysacc_deacetylase_ArnD"/>
</dbReference>
<reference evidence="7 8" key="1">
    <citation type="submission" date="2018-07" db="EMBL/GenBank/DDBJ databases">
        <title>Genome sequence of Nitratireductor thuwali#1536.</title>
        <authorList>
            <person name="Michoud G."/>
            <person name="Merlino G."/>
            <person name="Sefrji F.O."/>
            <person name="Daffonchio D."/>
        </authorList>
    </citation>
    <scope>NUCLEOTIDE SEQUENCE [LARGE SCALE GENOMIC DNA]</scope>
    <source>
        <strain evidence="8">Nit1536</strain>
    </source>
</reference>
<keyword evidence="7" id="KW-0378">Hydrolase</keyword>
<evidence type="ECO:0000256" key="1">
    <source>
        <dbReference type="ARBA" id="ARBA00003236"/>
    </source>
</evidence>
<evidence type="ECO:0000313" key="7">
    <source>
        <dbReference type="EMBL" id="UUP16541.1"/>
    </source>
</evidence>
<feature type="domain" description="NodB homology" evidence="6">
    <location>
        <begin position="26"/>
        <end position="243"/>
    </location>
</feature>
<dbReference type="GO" id="GO:0036311">
    <property type="term" value="F:chitin disaccharide deacetylase activity"/>
    <property type="evidence" value="ECO:0007669"/>
    <property type="project" value="UniProtKB-EC"/>
</dbReference>
<dbReference type="RefSeq" id="WP_338528954.1">
    <property type="nucleotide sequence ID" value="NZ_CP030941.1"/>
</dbReference>
<dbReference type="Gene3D" id="3.20.20.370">
    <property type="entry name" value="Glycoside hydrolase/deacetylase"/>
    <property type="match status" value="1"/>
</dbReference>
<dbReference type="InterPro" id="IPR011330">
    <property type="entry name" value="Glyco_hydro/deAcase_b/a-brl"/>
</dbReference>
<name>A0ABY5MKX3_9HYPH</name>
<evidence type="ECO:0000256" key="2">
    <source>
        <dbReference type="ARBA" id="ARBA00010973"/>
    </source>
</evidence>